<feature type="transmembrane region" description="Helical" evidence="1">
    <location>
        <begin position="170"/>
        <end position="190"/>
    </location>
</feature>
<keyword evidence="1" id="KW-0812">Transmembrane</keyword>
<dbReference type="Pfam" id="PF05940">
    <property type="entry name" value="NnrS"/>
    <property type="match status" value="1"/>
</dbReference>
<dbReference type="RefSeq" id="WP_225674068.1">
    <property type="nucleotide sequence ID" value="NZ_JAEDAH010000043.1"/>
</dbReference>
<keyword evidence="3" id="KW-1185">Reference proteome</keyword>
<keyword evidence="1" id="KW-0472">Membrane</keyword>
<name>A0ABS7ZRM4_9GAMM</name>
<dbReference type="InterPro" id="IPR010266">
    <property type="entry name" value="NnrS"/>
</dbReference>
<feature type="transmembrane region" description="Helical" evidence="1">
    <location>
        <begin position="267"/>
        <end position="293"/>
    </location>
</feature>
<evidence type="ECO:0000313" key="3">
    <source>
        <dbReference type="Proteomes" id="UP000714380"/>
    </source>
</evidence>
<dbReference type="EMBL" id="JAEDAH010000043">
    <property type="protein sequence ID" value="MCA6063758.1"/>
    <property type="molecule type" value="Genomic_DNA"/>
</dbReference>
<gene>
    <name evidence="2" type="ORF">I9W95_09065</name>
</gene>
<protein>
    <submittedName>
        <fullName evidence="2">NnrS family protein</fullName>
    </submittedName>
</protein>
<evidence type="ECO:0000256" key="1">
    <source>
        <dbReference type="SAM" id="Phobius"/>
    </source>
</evidence>
<accession>A0ABS7ZRM4</accession>
<feature type="transmembrane region" description="Helical" evidence="1">
    <location>
        <begin position="47"/>
        <end position="71"/>
    </location>
</feature>
<sequence>MKTVSTLWDSPHRIFFLLTIIWALLSMLLWGLTLFLSVPFNPPGGPLLWHIHEFLFALSGAAIIGFMLTAVPEFTSTEPVNYVWLKRLAGLWLAGRVAYITAHWLTPAIWLAAMADTLMLITLLTLTTPVLWQDLTRKHLSLPLALLLLLIVNVMFYYELPHPGRALQSTHLLMGTLMILLLLALARISMSMVNSALEEKQAEAEPYLARPPRRQLAIICILLFSVCSWYFPAAGINAWLALAAAAAILNILNDWHLGRVLLRRWVLLPYCTLWLMAAGYAQLGISGLLYGSVSSGGQHLLAAALMTAIIYVVLVAGGVHSGWGLDERKRVIILIATALLLLQLRALAPLVPAAYYPLLAIAAGGWMLSWLLVLTISWRTLWQRPA</sequence>
<proteinExistence type="predicted"/>
<feature type="transmembrane region" description="Helical" evidence="1">
    <location>
        <begin position="216"/>
        <end position="232"/>
    </location>
</feature>
<feature type="transmembrane region" description="Helical" evidence="1">
    <location>
        <begin position="12"/>
        <end position="35"/>
    </location>
</feature>
<comment type="caution">
    <text evidence="2">The sequence shown here is derived from an EMBL/GenBank/DDBJ whole genome shotgun (WGS) entry which is preliminary data.</text>
</comment>
<feature type="transmembrane region" description="Helical" evidence="1">
    <location>
        <begin position="299"/>
        <end position="319"/>
    </location>
</feature>
<organism evidence="2 3">
    <name type="scientific">Thalassolituus marinus</name>
    <dbReference type="NCBI Taxonomy" id="671053"/>
    <lineage>
        <taxon>Bacteria</taxon>
        <taxon>Pseudomonadati</taxon>
        <taxon>Pseudomonadota</taxon>
        <taxon>Gammaproteobacteria</taxon>
        <taxon>Oceanospirillales</taxon>
        <taxon>Oceanospirillaceae</taxon>
        <taxon>Thalassolituus</taxon>
    </lineage>
</organism>
<feature type="transmembrane region" description="Helical" evidence="1">
    <location>
        <begin position="139"/>
        <end position="158"/>
    </location>
</feature>
<feature type="transmembrane region" description="Helical" evidence="1">
    <location>
        <begin position="354"/>
        <end position="376"/>
    </location>
</feature>
<keyword evidence="1" id="KW-1133">Transmembrane helix</keyword>
<feature type="transmembrane region" description="Helical" evidence="1">
    <location>
        <begin position="238"/>
        <end position="255"/>
    </location>
</feature>
<feature type="transmembrane region" description="Helical" evidence="1">
    <location>
        <begin position="83"/>
        <end position="102"/>
    </location>
</feature>
<reference evidence="2 3" key="1">
    <citation type="submission" date="2020-12" db="EMBL/GenBank/DDBJ databases">
        <title>Novel Thalassolituus-related marine hydrocarbonoclastic bacteria mediated algae-derived hydrocarbons mineralization in twilight zone of the northern South China Sea.</title>
        <authorList>
            <person name="Dong C."/>
        </authorList>
    </citation>
    <scope>NUCLEOTIDE SEQUENCE [LARGE SCALE GENOMIC DNA]</scope>
    <source>
        <strain evidence="2 3">IMCC1826</strain>
    </source>
</reference>
<dbReference type="Proteomes" id="UP000714380">
    <property type="component" value="Unassembled WGS sequence"/>
</dbReference>
<feature type="transmembrane region" description="Helical" evidence="1">
    <location>
        <begin position="331"/>
        <end position="348"/>
    </location>
</feature>
<feature type="transmembrane region" description="Helical" evidence="1">
    <location>
        <begin position="108"/>
        <end position="132"/>
    </location>
</feature>
<evidence type="ECO:0000313" key="2">
    <source>
        <dbReference type="EMBL" id="MCA6063758.1"/>
    </source>
</evidence>